<evidence type="ECO:0000313" key="12">
    <source>
        <dbReference type="EMBL" id="AHC39572.1"/>
    </source>
</evidence>
<sequence length="504" mass="55813">MKIKRAIISVYNKVNVIELAKFLIEQKVEIIATTSTYKTLLDAGLQTTEISDYTNFPEIMGGRVKTLHPKIHGGILSNRNTHAAEGLNLGIYDIDLVVVNLYPFSQVANIKTSTENEIIEQIDIGGVTLLRSGAKNFHNVTVISDINDYDTLKAEMTNNQNSTTLTYRKYLATKAFAITSAYDSNIYNWISKDSNDILPETFIIHGTKVQTLRCGENPHQKGAFYSSSESKYPLKQLHGKELSYNNIVDIESAINIVAEFTQPAAVIIKHSNPCGTAIADDITTAYNKAFSCDPKSSFGGIVALNREINEDIAQELNKIFIEVVIGPSITDQAMKIIQKKKNVRVILSTEYNLPKYIIKNVSNGFLLQESNTNQLSKSDLIQVTNFPVSDETISNLLFAWKVCKHVKSNAIVIAKDHRTIGVGAGQMSRVDSLEIAIKKAQDCTGAVLASDAFFPFTDSILLSASVNINAIIQPGGSLRDQEVIEEANNKKIAMFFTNIRNFYH</sequence>
<comment type="pathway">
    <text evidence="2 10">Purine metabolism; IMP biosynthesis via de novo pathway; 5-formamido-1-(5-phospho-D-ribosyl)imidazole-4-carboxamide from 5-amino-1-(5-phospho-D-ribosyl)imidazole-4-carboxamide (10-formyl THF route): step 1/1.</text>
</comment>
<dbReference type="CDD" id="cd01421">
    <property type="entry name" value="IMPCH"/>
    <property type="match status" value="1"/>
</dbReference>
<dbReference type="FunFam" id="3.40.140.20:FF:000001">
    <property type="entry name" value="Bifunctional purine biosynthesis protein PurH"/>
    <property type="match status" value="1"/>
</dbReference>
<dbReference type="Pfam" id="PF02142">
    <property type="entry name" value="MGS"/>
    <property type="match status" value="1"/>
</dbReference>
<dbReference type="KEGG" id="emr:EMUR_04390"/>
<protein>
    <recommendedName>
        <fullName evidence="10">Bifunctional purine biosynthesis protein PurH</fullName>
    </recommendedName>
    <domain>
        <recommendedName>
            <fullName evidence="10">Phosphoribosylaminoimidazolecarboxamide formyltransferase</fullName>
            <ecNumber evidence="10">2.1.2.3</ecNumber>
        </recommendedName>
        <alternativeName>
            <fullName evidence="10">AICAR transformylase</fullName>
        </alternativeName>
    </domain>
    <domain>
        <recommendedName>
            <fullName evidence="10">IMP cyclohydrolase</fullName>
            <ecNumber evidence="10">3.5.4.10</ecNumber>
        </recommendedName>
        <alternativeName>
            <fullName evidence="10">ATIC</fullName>
        </alternativeName>
        <alternativeName>
            <fullName evidence="10">IMP synthase</fullName>
        </alternativeName>
        <alternativeName>
            <fullName evidence="10">Inosinicase</fullName>
        </alternativeName>
    </domain>
</protein>
<dbReference type="SUPFAM" id="SSF53927">
    <property type="entry name" value="Cytidine deaminase-like"/>
    <property type="match status" value="1"/>
</dbReference>
<evidence type="ECO:0000256" key="9">
    <source>
        <dbReference type="ARBA" id="ARBA00050687"/>
    </source>
</evidence>
<name>V9R6Y2_9RICK</name>
<evidence type="ECO:0000256" key="3">
    <source>
        <dbReference type="ARBA" id="ARBA00007667"/>
    </source>
</evidence>
<dbReference type="EC" id="3.5.4.10" evidence="10"/>
<feature type="domain" description="MGS-like" evidence="11">
    <location>
        <begin position="1"/>
        <end position="144"/>
    </location>
</feature>
<evidence type="ECO:0000256" key="7">
    <source>
        <dbReference type="ARBA" id="ARBA00023268"/>
    </source>
</evidence>
<evidence type="ECO:0000256" key="6">
    <source>
        <dbReference type="ARBA" id="ARBA00022801"/>
    </source>
</evidence>
<keyword evidence="4 10" id="KW-0808">Transferase</keyword>
<comment type="domain">
    <text evidence="10">The IMP cyclohydrolase activity resides in the N-terminal region.</text>
</comment>
<dbReference type="RefSeq" id="WP_024072456.1">
    <property type="nucleotide sequence ID" value="NC_023063.1"/>
</dbReference>
<dbReference type="Pfam" id="PF01808">
    <property type="entry name" value="AICARFT_IMPCHas"/>
    <property type="match status" value="1"/>
</dbReference>
<keyword evidence="6 10" id="KW-0378">Hydrolase</keyword>
<dbReference type="EC" id="2.1.2.3" evidence="10"/>
<dbReference type="HAMAP" id="MF_00139">
    <property type="entry name" value="PurH"/>
    <property type="match status" value="1"/>
</dbReference>
<evidence type="ECO:0000256" key="10">
    <source>
        <dbReference type="HAMAP-Rule" id="MF_00139"/>
    </source>
</evidence>
<comment type="similarity">
    <text evidence="3 10">Belongs to the PurH family.</text>
</comment>
<dbReference type="PROSITE" id="PS51855">
    <property type="entry name" value="MGS"/>
    <property type="match status" value="1"/>
</dbReference>
<dbReference type="InterPro" id="IPR036914">
    <property type="entry name" value="MGS-like_dom_sf"/>
</dbReference>
<proteinExistence type="inferred from homology"/>
<keyword evidence="7 10" id="KW-0511">Multifunctional enzyme</keyword>
<comment type="catalytic activity">
    <reaction evidence="9 10">
        <text>IMP + H2O = 5-formamido-1-(5-phospho-D-ribosyl)imidazole-4-carboxamide</text>
        <dbReference type="Rhea" id="RHEA:18445"/>
        <dbReference type="ChEBI" id="CHEBI:15377"/>
        <dbReference type="ChEBI" id="CHEBI:58053"/>
        <dbReference type="ChEBI" id="CHEBI:58467"/>
        <dbReference type="EC" id="3.5.4.10"/>
    </reaction>
</comment>
<dbReference type="GO" id="GO:0003937">
    <property type="term" value="F:IMP cyclohydrolase activity"/>
    <property type="evidence" value="ECO:0007669"/>
    <property type="project" value="UniProtKB-UniRule"/>
</dbReference>
<dbReference type="SUPFAM" id="SSF52335">
    <property type="entry name" value="Methylglyoxal synthase-like"/>
    <property type="match status" value="1"/>
</dbReference>
<dbReference type="STRING" id="1423892.EMUR_04390"/>
<dbReference type="InterPro" id="IPR024051">
    <property type="entry name" value="AICAR_Tfase_dup_dom_sf"/>
</dbReference>
<reference evidence="12 13" key="1">
    <citation type="journal article" date="2014" name="Genome Announc.">
        <title>Complete Genome Sequence of Ehrlichia muris Strain AS145T, a Model Monocytotropic Ehrlichia Strain.</title>
        <authorList>
            <person name="Thirumalapura N.R."/>
            <person name="Qin X."/>
            <person name="Kuriakose J.A."/>
            <person name="Walker D.H."/>
        </authorList>
    </citation>
    <scope>NUCLEOTIDE SEQUENCE [LARGE SCALE GENOMIC DNA]</scope>
    <source>
        <strain evidence="13">AS154</strain>
    </source>
</reference>
<gene>
    <name evidence="10" type="primary">purH</name>
    <name evidence="12" type="ORF">EMUR_04390</name>
</gene>
<dbReference type="HOGENOM" id="CLU_016316_5_2_5"/>
<evidence type="ECO:0000256" key="5">
    <source>
        <dbReference type="ARBA" id="ARBA00022755"/>
    </source>
</evidence>
<dbReference type="NCBIfam" id="TIGR00355">
    <property type="entry name" value="purH"/>
    <property type="match status" value="1"/>
</dbReference>
<dbReference type="GO" id="GO:0004643">
    <property type="term" value="F:phosphoribosylaminoimidazolecarboxamide formyltransferase activity"/>
    <property type="evidence" value="ECO:0007669"/>
    <property type="project" value="UniProtKB-UniRule"/>
</dbReference>
<evidence type="ECO:0000259" key="11">
    <source>
        <dbReference type="PROSITE" id="PS51855"/>
    </source>
</evidence>
<dbReference type="GO" id="GO:0005829">
    <property type="term" value="C:cytosol"/>
    <property type="evidence" value="ECO:0007669"/>
    <property type="project" value="TreeGrafter"/>
</dbReference>
<dbReference type="SMART" id="SM00798">
    <property type="entry name" value="AICARFT_IMPCHas"/>
    <property type="match status" value="1"/>
</dbReference>
<dbReference type="OrthoDB" id="9802065at2"/>
<evidence type="ECO:0000313" key="13">
    <source>
        <dbReference type="Proteomes" id="UP000018689"/>
    </source>
</evidence>
<keyword evidence="13" id="KW-1185">Reference proteome</keyword>
<comment type="catalytic activity">
    <reaction evidence="8 10">
        <text>(6R)-10-formyltetrahydrofolate + 5-amino-1-(5-phospho-beta-D-ribosyl)imidazole-4-carboxamide = 5-formamido-1-(5-phospho-D-ribosyl)imidazole-4-carboxamide + (6S)-5,6,7,8-tetrahydrofolate</text>
        <dbReference type="Rhea" id="RHEA:22192"/>
        <dbReference type="ChEBI" id="CHEBI:57453"/>
        <dbReference type="ChEBI" id="CHEBI:58467"/>
        <dbReference type="ChEBI" id="CHEBI:58475"/>
        <dbReference type="ChEBI" id="CHEBI:195366"/>
        <dbReference type="EC" id="2.1.2.3"/>
    </reaction>
</comment>
<dbReference type="InterPro" id="IPR016193">
    <property type="entry name" value="Cytidine_deaminase-like"/>
</dbReference>
<evidence type="ECO:0000256" key="4">
    <source>
        <dbReference type="ARBA" id="ARBA00022679"/>
    </source>
</evidence>
<evidence type="ECO:0000256" key="2">
    <source>
        <dbReference type="ARBA" id="ARBA00004954"/>
    </source>
</evidence>
<dbReference type="Gene3D" id="3.40.50.1380">
    <property type="entry name" value="Methylglyoxal synthase-like domain"/>
    <property type="match status" value="1"/>
</dbReference>
<dbReference type="EMBL" id="CP006917">
    <property type="protein sequence ID" value="AHC39572.1"/>
    <property type="molecule type" value="Genomic_DNA"/>
</dbReference>
<evidence type="ECO:0000256" key="8">
    <source>
        <dbReference type="ARBA" id="ARBA00050488"/>
    </source>
</evidence>
<accession>V9R6Y2</accession>
<evidence type="ECO:0000256" key="1">
    <source>
        <dbReference type="ARBA" id="ARBA00004844"/>
    </source>
</evidence>
<keyword evidence="5 10" id="KW-0658">Purine biosynthesis</keyword>
<dbReference type="PANTHER" id="PTHR11692:SF0">
    <property type="entry name" value="BIFUNCTIONAL PURINE BIOSYNTHESIS PROTEIN ATIC"/>
    <property type="match status" value="1"/>
</dbReference>
<dbReference type="PIRSF" id="PIRSF000414">
    <property type="entry name" value="AICARFT_IMPCHas"/>
    <property type="match status" value="1"/>
</dbReference>
<dbReference type="FunFam" id="3.40.50.1380:FF:000001">
    <property type="entry name" value="Bifunctional purine biosynthesis protein PurH"/>
    <property type="match status" value="1"/>
</dbReference>
<dbReference type="AlphaFoldDB" id="V9R6Y2"/>
<dbReference type="GO" id="GO:0006189">
    <property type="term" value="P:'de novo' IMP biosynthetic process"/>
    <property type="evidence" value="ECO:0007669"/>
    <property type="project" value="UniProtKB-UniRule"/>
</dbReference>
<dbReference type="Gene3D" id="3.40.140.20">
    <property type="match status" value="2"/>
</dbReference>
<dbReference type="InterPro" id="IPR002695">
    <property type="entry name" value="PurH-like"/>
</dbReference>
<dbReference type="PANTHER" id="PTHR11692">
    <property type="entry name" value="BIFUNCTIONAL PURINE BIOSYNTHESIS PROTEIN PURH"/>
    <property type="match status" value="1"/>
</dbReference>
<dbReference type="PATRIC" id="fig|1423892.3.peg.902"/>
<comment type="pathway">
    <text evidence="1 10">Purine metabolism; IMP biosynthesis via de novo pathway; IMP from 5-formamido-1-(5-phospho-D-ribosyl)imidazole-4-carboxamide: step 1/1.</text>
</comment>
<dbReference type="InterPro" id="IPR011607">
    <property type="entry name" value="MGS-like_dom"/>
</dbReference>
<dbReference type="SMART" id="SM00851">
    <property type="entry name" value="MGS"/>
    <property type="match status" value="1"/>
</dbReference>
<dbReference type="Proteomes" id="UP000018689">
    <property type="component" value="Chromosome"/>
</dbReference>
<dbReference type="NCBIfam" id="NF002049">
    <property type="entry name" value="PRK00881.1"/>
    <property type="match status" value="1"/>
</dbReference>
<organism evidence="12 13">
    <name type="scientific">Ehrlichia muris AS145</name>
    <dbReference type="NCBI Taxonomy" id="1423892"/>
    <lineage>
        <taxon>Bacteria</taxon>
        <taxon>Pseudomonadati</taxon>
        <taxon>Pseudomonadota</taxon>
        <taxon>Alphaproteobacteria</taxon>
        <taxon>Rickettsiales</taxon>
        <taxon>Anaplasmataceae</taxon>
        <taxon>Ehrlichia</taxon>
    </lineage>
</organism>
<dbReference type="UniPathway" id="UPA00074">
    <property type="reaction ID" value="UER00133"/>
</dbReference>